<accession>A0A133KJ38</accession>
<dbReference type="RefSeq" id="WP_026683288.1">
    <property type="nucleotide sequence ID" value="NZ_CP017888.1"/>
</dbReference>
<dbReference type="Pfam" id="PF11118">
    <property type="entry name" value="DUF2627"/>
    <property type="match status" value="1"/>
</dbReference>
<dbReference type="PATRIC" id="fig|1398.22.peg.2685"/>
<gene>
    <name evidence="2" type="ORF">HMPREF3213_02679</name>
</gene>
<keyword evidence="1" id="KW-0812">Transmembrane</keyword>
<evidence type="ECO:0000313" key="2">
    <source>
        <dbReference type="EMBL" id="KWZ79575.1"/>
    </source>
</evidence>
<dbReference type="InterPro" id="IPR020138">
    <property type="entry name" value="Uncharacterised_YqzF"/>
</dbReference>
<keyword evidence="1" id="KW-0472">Membrane</keyword>
<evidence type="ECO:0000256" key="1">
    <source>
        <dbReference type="SAM" id="Phobius"/>
    </source>
</evidence>
<name>A0A133KJ38_HEYCO</name>
<evidence type="ECO:0000313" key="3">
    <source>
        <dbReference type="Proteomes" id="UP000070376"/>
    </source>
</evidence>
<proteinExistence type="predicted"/>
<dbReference type="AlphaFoldDB" id="A0A133KJ38"/>
<reference evidence="3" key="1">
    <citation type="submission" date="2016-01" db="EMBL/GenBank/DDBJ databases">
        <authorList>
            <person name="Mitreva M."/>
            <person name="Pepin K.H."/>
            <person name="Mihindukulasuriya K.A."/>
            <person name="Fulton R."/>
            <person name="Fronick C."/>
            <person name="O'Laughlin M."/>
            <person name="Miner T."/>
            <person name="Herter B."/>
            <person name="Rosa B.A."/>
            <person name="Cordes M."/>
            <person name="Tomlinson C."/>
            <person name="Wollam A."/>
            <person name="Palsikar V.B."/>
            <person name="Mardis E.R."/>
            <person name="Wilson R.K."/>
        </authorList>
    </citation>
    <scope>NUCLEOTIDE SEQUENCE [LARGE SCALE GENOMIC DNA]</scope>
    <source>
        <strain evidence="3">GED7749B</strain>
    </source>
</reference>
<keyword evidence="1" id="KW-1133">Transmembrane helix</keyword>
<dbReference type="Proteomes" id="UP000070376">
    <property type="component" value="Unassembled WGS sequence"/>
</dbReference>
<dbReference type="EMBL" id="LRPN01000116">
    <property type="protein sequence ID" value="KWZ79575.1"/>
    <property type="molecule type" value="Genomic_DNA"/>
</dbReference>
<organism evidence="2 3">
    <name type="scientific">Heyndrickxia coagulans</name>
    <name type="common">Weizmannia coagulans</name>
    <dbReference type="NCBI Taxonomy" id="1398"/>
    <lineage>
        <taxon>Bacteria</taxon>
        <taxon>Bacillati</taxon>
        <taxon>Bacillota</taxon>
        <taxon>Bacilli</taxon>
        <taxon>Bacillales</taxon>
        <taxon>Bacillaceae</taxon>
        <taxon>Heyndrickxia</taxon>
    </lineage>
</organism>
<sequence>MGRLVALFVLAVPVIAAAYGIKWMRDMVFGIPDRPFSSLTLQFLAGLLLSAGGIAFTAGFILHRDRKHQKVQKRFSKPSK</sequence>
<protein>
    <recommendedName>
        <fullName evidence="4">DUF2627 domain-containing protein</fullName>
    </recommendedName>
</protein>
<comment type="caution">
    <text evidence="2">The sequence shown here is derived from an EMBL/GenBank/DDBJ whole genome shotgun (WGS) entry which is preliminary data.</text>
</comment>
<evidence type="ECO:0008006" key="4">
    <source>
        <dbReference type="Google" id="ProtNLM"/>
    </source>
</evidence>
<feature type="transmembrane region" description="Helical" evidence="1">
    <location>
        <begin position="40"/>
        <end position="62"/>
    </location>
</feature>